<accession>W1PDB2</accession>
<dbReference type="Gramene" id="ERN05664">
    <property type="protein sequence ID" value="ERN05664"/>
    <property type="gene ID" value="AMTR_s00006p00165990"/>
</dbReference>
<keyword evidence="3" id="KW-0808">Transferase</keyword>
<evidence type="ECO:0000256" key="1">
    <source>
        <dbReference type="ARBA" id="ARBA00004323"/>
    </source>
</evidence>
<evidence type="ECO:0000256" key="4">
    <source>
        <dbReference type="ARBA" id="ARBA00023180"/>
    </source>
</evidence>
<comment type="subcellular location">
    <subcellularLocation>
        <location evidence="1">Golgi apparatus membrane</location>
        <topology evidence="1">Single-pass type II membrane protein</topology>
    </subcellularLocation>
</comment>
<dbReference type="Proteomes" id="UP000017836">
    <property type="component" value="Unassembled WGS sequence"/>
</dbReference>
<evidence type="ECO:0000256" key="3">
    <source>
        <dbReference type="ARBA" id="ARBA00022679"/>
    </source>
</evidence>
<dbReference type="eggNOG" id="KOG4698">
    <property type="taxonomic scope" value="Eukaryota"/>
</dbReference>
<dbReference type="OMA" id="CNTMEAK"/>
<dbReference type="EMBL" id="KI393980">
    <property type="protein sequence ID" value="ERN05664.1"/>
    <property type="molecule type" value="Genomic_DNA"/>
</dbReference>
<evidence type="ECO:0000313" key="8">
    <source>
        <dbReference type="Proteomes" id="UP000017836"/>
    </source>
</evidence>
<evidence type="ECO:0000259" key="6">
    <source>
        <dbReference type="Pfam" id="PF04577"/>
    </source>
</evidence>
<keyword evidence="8" id="KW-1185">Reference proteome</keyword>
<feature type="domain" description="Glycosyltransferase 61 catalytic" evidence="6">
    <location>
        <begin position="233"/>
        <end position="358"/>
    </location>
</feature>
<dbReference type="InterPro" id="IPR007657">
    <property type="entry name" value="Glycosyltransferase_61"/>
</dbReference>
<dbReference type="Pfam" id="PF04577">
    <property type="entry name" value="Glyco_transf_61"/>
    <property type="match status" value="1"/>
</dbReference>
<dbReference type="PANTHER" id="PTHR20961">
    <property type="entry name" value="GLYCOSYLTRANSFERASE"/>
    <property type="match status" value="1"/>
</dbReference>
<protein>
    <recommendedName>
        <fullName evidence="6">Glycosyltransferase 61 catalytic domain-containing protein</fullName>
    </recommendedName>
</protein>
<dbReference type="PANTHER" id="PTHR20961:SF5">
    <property type="entry name" value="GLYCOSYLTRANSFERASE-RELATED"/>
    <property type="match status" value="1"/>
</dbReference>
<dbReference type="InterPro" id="IPR049625">
    <property type="entry name" value="Glyco_transf_61_cat"/>
</dbReference>
<organism evidence="7 8">
    <name type="scientific">Amborella trichopoda</name>
    <dbReference type="NCBI Taxonomy" id="13333"/>
    <lineage>
        <taxon>Eukaryota</taxon>
        <taxon>Viridiplantae</taxon>
        <taxon>Streptophyta</taxon>
        <taxon>Embryophyta</taxon>
        <taxon>Tracheophyta</taxon>
        <taxon>Spermatophyta</taxon>
        <taxon>Magnoliopsida</taxon>
        <taxon>Amborellales</taxon>
        <taxon>Amborellaceae</taxon>
        <taxon>Amborella</taxon>
    </lineage>
</organism>
<evidence type="ECO:0000256" key="5">
    <source>
        <dbReference type="SAM" id="MobiDB-lite"/>
    </source>
</evidence>
<dbReference type="GO" id="GO:0000139">
    <property type="term" value="C:Golgi membrane"/>
    <property type="evidence" value="ECO:0007669"/>
    <property type="project" value="UniProtKB-SubCell"/>
</dbReference>
<dbReference type="HOGENOM" id="CLU_016869_3_2_1"/>
<dbReference type="AlphaFoldDB" id="W1PDB2"/>
<sequence>MNILRWITLVGSLNLKVPKRAGLNMATKDVQISESGSPAQEDEDDEDEDSKPICHVSNPRSEYCEILGDIRIHPNSSTLFFITPPAPAEERKSWKIRPYARKADPIAMQAVKEISIKRRDTAEETPDCSINHTSPAIVFSIGSYTGNLFHDFTDVLVPLFLTSRHYHGHVHFLVSDIKPWWISKYSAILSHLSNRVVIDLDHDKSTHCFPKAQVGLEFHKEFGADPQMTPEKYSIRDFMALLREVYSLGRKNISSNKIEKRAMNVLPAKISTISNGSLIKRKPRLLIIYRKRTRKFLNFPEIVELAKSVGYDVVIGDAEFGTNMTGYAGLVNSCDVMMGVHGAGLTNMVFLPLGAVVIQIIPLGGLQWVGRTSFGEPAHDMKLHYIEYQIQQEESSLIEEYPHNDPVLVDPASIHKHDWLSLRSIYLEKQNVKLDLGRFKRVLQDALHILYEQDRGHIFEMSAIQSNSS</sequence>
<name>W1PDB2_AMBTC</name>
<dbReference type="GO" id="GO:0016763">
    <property type="term" value="F:pentosyltransferase activity"/>
    <property type="evidence" value="ECO:0007669"/>
    <property type="project" value="UniProtKB-ARBA"/>
</dbReference>
<reference evidence="8" key="1">
    <citation type="journal article" date="2013" name="Science">
        <title>The Amborella genome and the evolution of flowering plants.</title>
        <authorList>
            <consortium name="Amborella Genome Project"/>
        </authorList>
    </citation>
    <scope>NUCLEOTIDE SEQUENCE [LARGE SCALE GENOMIC DNA]</scope>
</reference>
<dbReference type="GO" id="GO:0016757">
    <property type="term" value="F:glycosyltransferase activity"/>
    <property type="evidence" value="ECO:0000318"/>
    <property type="project" value="GO_Central"/>
</dbReference>
<feature type="compositionally biased region" description="Acidic residues" evidence="5">
    <location>
        <begin position="40"/>
        <end position="49"/>
    </location>
</feature>
<gene>
    <name evidence="7" type="ORF">AMTR_s00006p00165990</name>
</gene>
<proteinExistence type="predicted"/>
<evidence type="ECO:0000256" key="2">
    <source>
        <dbReference type="ARBA" id="ARBA00022676"/>
    </source>
</evidence>
<evidence type="ECO:0000313" key="7">
    <source>
        <dbReference type="EMBL" id="ERN05664.1"/>
    </source>
</evidence>
<keyword evidence="4" id="KW-0325">Glycoprotein</keyword>
<feature type="region of interest" description="Disordered" evidence="5">
    <location>
        <begin position="28"/>
        <end position="55"/>
    </location>
</feature>
<keyword evidence="2" id="KW-0328">Glycosyltransferase</keyword>